<dbReference type="SMART" id="SM00774">
    <property type="entry name" value="WRKY"/>
    <property type="match status" value="2"/>
</dbReference>
<reference evidence="8 9" key="1">
    <citation type="journal article" date="2005" name="PLoS Biol.">
        <title>The genomes of Oryza sativa: a history of duplications.</title>
        <authorList>
            <person name="Yu J."/>
            <person name="Wang J."/>
            <person name="Lin W."/>
            <person name="Li S."/>
            <person name="Li H."/>
            <person name="Zhou J."/>
            <person name="Ni P."/>
            <person name="Dong W."/>
            <person name="Hu S."/>
            <person name="Zeng C."/>
            <person name="Zhang J."/>
            <person name="Zhang Y."/>
            <person name="Li R."/>
            <person name="Xu Z."/>
            <person name="Li S."/>
            <person name="Li X."/>
            <person name="Zheng H."/>
            <person name="Cong L."/>
            <person name="Lin L."/>
            <person name="Yin J."/>
            <person name="Geng J."/>
            <person name="Li G."/>
            <person name="Shi J."/>
            <person name="Liu J."/>
            <person name="Lv H."/>
            <person name="Li J."/>
            <person name="Wang J."/>
            <person name="Deng Y."/>
            <person name="Ran L."/>
            <person name="Shi X."/>
            <person name="Wang X."/>
            <person name="Wu Q."/>
            <person name="Li C."/>
            <person name="Ren X."/>
            <person name="Wang J."/>
            <person name="Wang X."/>
            <person name="Li D."/>
            <person name="Liu D."/>
            <person name="Zhang X."/>
            <person name="Ji Z."/>
            <person name="Zhao W."/>
            <person name="Sun Y."/>
            <person name="Zhang Z."/>
            <person name="Bao J."/>
            <person name="Han Y."/>
            <person name="Dong L."/>
            <person name="Ji J."/>
            <person name="Chen P."/>
            <person name="Wu S."/>
            <person name="Liu J."/>
            <person name="Xiao Y."/>
            <person name="Bu D."/>
            <person name="Tan J."/>
            <person name="Yang L."/>
            <person name="Ye C."/>
            <person name="Zhang J."/>
            <person name="Xu J."/>
            <person name="Zhou Y."/>
            <person name="Yu Y."/>
            <person name="Zhang B."/>
            <person name="Zhuang S."/>
            <person name="Wei H."/>
            <person name="Liu B."/>
            <person name="Lei M."/>
            <person name="Yu H."/>
            <person name="Li Y."/>
            <person name="Xu H."/>
            <person name="Wei S."/>
            <person name="He X."/>
            <person name="Fang L."/>
            <person name="Zhang Z."/>
            <person name="Zhang Y."/>
            <person name="Huang X."/>
            <person name="Su Z."/>
            <person name="Tong W."/>
            <person name="Li J."/>
            <person name="Tong Z."/>
            <person name="Li S."/>
            <person name="Ye J."/>
            <person name="Wang L."/>
            <person name="Fang L."/>
            <person name="Lei T."/>
            <person name="Chen C."/>
            <person name="Chen H."/>
            <person name="Xu Z."/>
            <person name="Li H."/>
            <person name="Huang H."/>
            <person name="Zhang F."/>
            <person name="Xu H."/>
            <person name="Li N."/>
            <person name="Zhao C."/>
            <person name="Li S."/>
            <person name="Dong L."/>
            <person name="Huang Y."/>
            <person name="Li L."/>
            <person name="Xi Y."/>
            <person name="Qi Q."/>
            <person name="Li W."/>
            <person name="Zhang B."/>
            <person name="Hu W."/>
            <person name="Zhang Y."/>
            <person name="Tian X."/>
            <person name="Jiao Y."/>
            <person name="Liang X."/>
            <person name="Jin J."/>
            <person name="Gao L."/>
            <person name="Zheng W."/>
            <person name="Hao B."/>
            <person name="Liu S."/>
            <person name="Wang W."/>
            <person name="Yuan L."/>
            <person name="Cao M."/>
            <person name="McDermott J."/>
            <person name="Samudrala R."/>
            <person name="Wang J."/>
            <person name="Wong G.K."/>
            <person name="Yang H."/>
        </authorList>
    </citation>
    <scope>NUCLEOTIDE SEQUENCE [LARGE SCALE GENOMIC DNA]</scope>
    <source>
        <strain evidence="9">cv. 93-11</strain>
    </source>
</reference>
<keyword evidence="4" id="KW-0238">DNA-binding</keyword>
<dbReference type="Pfam" id="PF03106">
    <property type="entry name" value="WRKY"/>
    <property type="match status" value="2"/>
</dbReference>
<dbReference type="STRING" id="39946.B8BLR8"/>
<dbReference type="GO" id="GO:0003700">
    <property type="term" value="F:DNA-binding transcription factor activity"/>
    <property type="evidence" value="ECO:0007669"/>
    <property type="project" value="InterPro"/>
</dbReference>
<dbReference type="SUPFAM" id="SSF118290">
    <property type="entry name" value="WRKY DNA-binding domain"/>
    <property type="match status" value="2"/>
</dbReference>
<evidence type="ECO:0000256" key="5">
    <source>
        <dbReference type="ARBA" id="ARBA00023163"/>
    </source>
</evidence>
<evidence type="ECO:0000313" key="8">
    <source>
        <dbReference type="EMBL" id="EEC68667.1"/>
    </source>
</evidence>
<keyword evidence="2" id="KW-0677">Repeat</keyword>
<dbReference type="PANTHER" id="PTHR31221">
    <property type="entry name" value="WRKY TRANSCRIPTION FACTOR PROTEIN 1-RELATED"/>
    <property type="match status" value="1"/>
</dbReference>
<evidence type="ECO:0000256" key="1">
    <source>
        <dbReference type="ARBA" id="ARBA00004123"/>
    </source>
</evidence>
<dbReference type="AlphaFoldDB" id="B8BLR8"/>
<dbReference type="Gene3D" id="2.20.25.80">
    <property type="entry name" value="WRKY domain"/>
    <property type="match status" value="2"/>
</dbReference>
<comment type="subcellular location">
    <subcellularLocation>
        <location evidence="1">Nucleus</location>
    </subcellularLocation>
</comment>
<name>B8BLR8_ORYSI</name>
<feature type="domain" description="WRKY" evidence="7">
    <location>
        <begin position="109"/>
        <end position="173"/>
    </location>
</feature>
<dbReference type="Proteomes" id="UP000007015">
    <property type="component" value="Chromosome 12"/>
</dbReference>
<evidence type="ECO:0000256" key="4">
    <source>
        <dbReference type="ARBA" id="ARBA00023125"/>
    </source>
</evidence>
<proteinExistence type="predicted"/>
<dbReference type="EMBL" id="CM000137">
    <property type="protein sequence ID" value="EEC68667.1"/>
    <property type="molecule type" value="Genomic_DNA"/>
</dbReference>
<keyword evidence="3" id="KW-0805">Transcription regulation</keyword>
<keyword evidence="5" id="KW-0804">Transcription</keyword>
<dbReference type="InterPro" id="IPR044810">
    <property type="entry name" value="WRKY_plant"/>
</dbReference>
<dbReference type="FunFam" id="2.20.25.80:FF:000006">
    <property type="entry name" value="WRKY transcription factor"/>
    <property type="match status" value="2"/>
</dbReference>
<accession>B8BLR8</accession>
<dbReference type="GO" id="GO:0043565">
    <property type="term" value="F:sequence-specific DNA binding"/>
    <property type="evidence" value="ECO:0007669"/>
    <property type="project" value="InterPro"/>
</dbReference>
<dbReference type="InterPro" id="IPR036576">
    <property type="entry name" value="WRKY_dom_sf"/>
</dbReference>
<dbReference type="PANTHER" id="PTHR31221:SF360">
    <property type="entry name" value="WRKY DOMAIN-CONTAINING PROTEIN"/>
    <property type="match status" value="1"/>
</dbReference>
<feature type="domain" description="WRKY" evidence="7">
    <location>
        <begin position="375"/>
        <end position="439"/>
    </location>
</feature>
<keyword evidence="9" id="KW-1185">Reference proteome</keyword>
<dbReference type="GO" id="GO:0005634">
    <property type="term" value="C:nucleus"/>
    <property type="evidence" value="ECO:0007669"/>
    <property type="project" value="UniProtKB-SubCell"/>
</dbReference>
<evidence type="ECO:0000256" key="2">
    <source>
        <dbReference type="ARBA" id="ARBA00022737"/>
    </source>
</evidence>
<dbReference type="Gramene" id="BGIOSGA036823-TA">
    <property type="protein sequence ID" value="BGIOSGA036823-PA"/>
    <property type="gene ID" value="BGIOSGA036823"/>
</dbReference>
<dbReference type="PROSITE" id="PS50811">
    <property type="entry name" value="WRKY"/>
    <property type="match status" value="2"/>
</dbReference>
<sequence>MQSHKKVAAVKPVASRPSSRLRSFSMLQEDSTAIDSPRVTSLEEIILRRPKATRFTHPLSNSSTEIAATRLEDSGTHTTYDQKKAETGKGACWDNLTVSQSVRKPNVSAKNSLSYDGYSWRKYGQKQVKGSEFPRSYYKCTHPTCPVKRKVEMTPDGWIAEIVYNGEHNHPKPHPPRKPTLSTSVETLVATNDAGLENKLEGCDQAIGSDAVVEALRGGCHCLDGFRNGNEISDCKKSPSTQLPSHPSIASTSLPVTAQDFGTWCDMQSHKKVAAVKPVASRPSSRLRSFSMLQEDSTAIDSPRVTSLEEIILRRPKATRFTHPLSNSSTEIAATRLEDSGTHTTYDQKKAETGKGACWDNLTVSQSVRKPNVSAKNSLSYDGYSWRKYGQKQVKGSEFPRSYYKCTHPTCPVKRKVEMTPDGWIAEIVYNGEHNHPKPHPPRKPTLSTSVETLVATNDAGLENKLEGCDQAIGSDAVVEALRGGCHCLDGFRNGNEISDCKKRLFRFGVRFHDGSCKRILAQPHNIINLGSHLVAEYVQEKQ</sequence>
<dbReference type="InterPro" id="IPR003657">
    <property type="entry name" value="WRKY_dom"/>
</dbReference>
<organism evidence="8 9">
    <name type="scientific">Oryza sativa subsp. indica</name>
    <name type="common">Rice</name>
    <dbReference type="NCBI Taxonomy" id="39946"/>
    <lineage>
        <taxon>Eukaryota</taxon>
        <taxon>Viridiplantae</taxon>
        <taxon>Streptophyta</taxon>
        <taxon>Embryophyta</taxon>
        <taxon>Tracheophyta</taxon>
        <taxon>Spermatophyta</taxon>
        <taxon>Magnoliopsida</taxon>
        <taxon>Liliopsida</taxon>
        <taxon>Poales</taxon>
        <taxon>Poaceae</taxon>
        <taxon>BOP clade</taxon>
        <taxon>Oryzoideae</taxon>
        <taxon>Oryzeae</taxon>
        <taxon>Oryzinae</taxon>
        <taxon>Oryza</taxon>
        <taxon>Oryza sativa</taxon>
    </lineage>
</organism>
<dbReference type="HOGENOM" id="CLU_501951_0_0_1"/>
<keyword evidence="6" id="KW-0539">Nucleus</keyword>
<evidence type="ECO:0000256" key="6">
    <source>
        <dbReference type="ARBA" id="ARBA00023242"/>
    </source>
</evidence>
<evidence type="ECO:0000259" key="7">
    <source>
        <dbReference type="PROSITE" id="PS50811"/>
    </source>
</evidence>
<evidence type="ECO:0000313" key="9">
    <source>
        <dbReference type="Proteomes" id="UP000007015"/>
    </source>
</evidence>
<evidence type="ECO:0000256" key="3">
    <source>
        <dbReference type="ARBA" id="ARBA00023015"/>
    </source>
</evidence>
<protein>
    <recommendedName>
        <fullName evidence="7">WRKY domain-containing protein</fullName>
    </recommendedName>
</protein>
<gene>
    <name evidence="8" type="ORF">OsI_37118</name>
</gene>